<evidence type="ECO:0000313" key="2">
    <source>
        <dbReference type="Proteomes" id="UP000017127"/>
    </source>
</evidence>
<proteinExistence type="predicted"/>
<dbReference type="Proteomes" id="UP000017127">
    <property type="component" value="Unassembled WGS sequence"/>
</dbReference>
<keyword evidence="2" id="KW-1185">Reference proteome</keyword>
<reference evidence="1 2" key="1">
    <citation type="journal article" date="2013" name="Front. Microbiol.">
        <title>Comparative genomic analyses of the cyanobacterium, Lyngbya aestuarii BL J, a powerful hydrogen producer.</title>
        <authorList>
            <person name="Kothari A."/>
            <person name="Vaughn M."/>
            <person name="Garcia-Pichel F."/>
        </authorList>
    </citation>
    <scope>NUCLEOTIDE SEQUENCE [LARGE SCALE GENOMIC DNA]</scope>
    <source>
        <strain evidence="1 2">BL J</strain>
    </source>
</reference>
<accession>U7QBY7</accession>
<comment type="caution">
    <text evidence="1">The sequence shown here is derived from an EMBL/GenBank/DDBJ whole genome shotgun (WGS) entry which is preliminary data.</text>
</comment>
<name>U7QBY7_9CYAN</name>
<evidence type="ECO:0000313" key="1">
    <source>
        <dbReference type="EMBL" id="ERT04525.1"/>
    </source>
</evidence>
<gene>
    <name evidence="1" type="ORF">M595_5529</name>
</gene>
<protein>
    <submittedName>
        <fullName evidence="1">Uncharacterized protein</fullName>
    </submittedName>
</protein>
<dbReference type="AlphaFoldDB" id="U7QBY7"/>
<dbReference type="EMBL" id="AUZM01000092">
    <property type="protein sequence ID" value="ERT04525.1"/>
    <property type="molecule type" value="Genomic_DNA"/>
</dbReference>
<sequence length="37" mass="4115">MLISVRLSSEVALSDIFLISLSPNLPEFTPDQVQPKE</sequence>
<organism evidence="1 2">
    <name type="scientific">Lyngbya aestuarii BL J</name>
    <dbReference type="NCBI Taxonomy" id="1348334"/>
    <lineage>
        <taxon>Bacteria</taxon>
        <taxon>Bacillati</taxon>
        <taxon>Cyanobacteriota</taxon>
        <taxon>Cyanophyceae</taxon>
        <taxon>Oscillatoriophycideae</taxon>
        <taxon>Oscillatoriales</taxon>
        <taxon>Microcoleaceae</taxon>
        <taxon>Lyngbya</taxon>
    </lineage>
</organism>